<dbReference type="PaxDb" id="6945-B7PHF3"/>
<dbReference type="Proteomes" id="UP000001555">
    <property type="component" value="Unassembled WGS sequence"/>
</dbReference>
<dbReference type="EMBL" id="ABJB010052033">
    <property type="status" value="NOT_ANNOTATED_CDS"/>
    <property type="molecule type" value="Genomic_DNA"/>
</dbReference>
<dbReference type="AlphaFoldDB" id="B7PHF3"/>
<evidence type="ECO:0000313" key="3">
    <source>
        <dbReference type="Proteomes" id="UP000001555"/>
    </source>
</evidence>
<organism>
    <name type="scientific">Ixodes scapularis</name>
    <name type="common">Black-legged tick</name>
    <name type="synonym">Deer tick</name>
    <dbReference type="NCBI Taxonomy" id="6945"/>
    <lineage>
        <taxon>Eukaryota</taxon>
        <taxon>Metazoa</taxon>
        <taxon>Ecdysozoa</taxon>
        <taxon>Arthropoda</taxon>
        <taxon>Chelicerata</taxon>
        <taxon>Arachnida</taxon>
        <taxon>Acari</taxon>
        <taxon>Parasitiformes</taxon>
        <taxon>Ixodida</taxon>
        <taxon>Ixodoidea</taxon>
        <taxon>Ixodidae</taxon>
        <taxon>Ixodinae</taxon>
        <taxon>Ixodes</taxon>
    </lineage>
</organism>
<evidence type="ECO:0000313" key="2">
    <source>
        <dbReference type="EnsemblMetazoa" id="ISCW004454-PA"/>
    </source>
</evidence>
<protein>
    <submittedName>
        <fullName evidence="1 2">Uncharacterized protein</fullName>
    </submittedName>
</protein>
<dbReference type="EnsemblMetazoa" id="ISCW004454-RA">
    <property type="protein sequence ID" value="ISCW004454-PA"/>
    <property type="gene ID" value="ISCW004454"/>
</dbReference>
<evidence type="ECO:0000313" key="1">
    <source>
        <dbReference type="EMBL" id="EEC06025.1"/>
    </source>
</evidence>
<gene>
    <name evidence="1" type="ORF">IscW_ISCW004454</name>
</gene>
<dbReference type="EMBL" id="DS712754">
    <property type="protein sequence ID" value="EEC06025.1"/>
    <property type="molecule type" value="Genomic_DNA"/>
</dbReference>
<sequence>MRPIFFIQNRPARQAPIIFALRGGSLHIRYIGQNFSRTFRRNVIKCFATPLFQHCSRNFVCSVVRRELASMQFSFFSIGNGRNFQGDKSGLYEVTPAILSQTRLGHPP</sequence>
<dbReference type="VEuPathDB" id="VectorBase:ISCW004454"/>
<reference evidence="1 3" key="1">
    <citation type="submission" date="2008-03" db="EMBL/GenBank/DDBJ databases">
        <title>Annotation of Ixodes scapularis.</title>
        <authorList>
            <consortium name="Ixodes scapularis Genome Project Consortium"/>
            <person name="Caler E."/>
            <person name="Hannick L.I."/>
            <person name="Bidwell S."/>
            <person name="Joardar V."/>
            <person name="Thiagarajan M."/>
            <person name="Amedeo P."/>
            <person name="Galinsky K.J."/>
            <person name="Schobel S."/>
            <person name="Inman J."/>
            <person name="Hostetler J."/>
            <person name="Miller J."/>
            <person name="Hammond M."/>
            <person name="Megy K."/>
            <person name="Lawson D."/>
            <person name="Kodira C."/>
            <person name="Sutton G."/>
            <person name="Meyer J."/>
            <person name="Hill C.A."/>
            <person name="Birren B."/>
            <person name="Nene V."/>
            <person name="Collins F."/>
            <person name="Alarcon-Chaidez F."/>
            <person name="Wikel S."/>
            <person name="Strausberg R."/>
        </authorList>
    </citation>
    <scope>NUCLEOTIDE SEQUENCE [LARGE SCALE GENOMIC DNA]</scope>
    <source>
        <strain evidence="3">Wikel</strain>
        <strain evidence="1">Wikel colony</strain>
    </source>
</reference>
<accession>B7PHF3</accession>
<reference evidence="2" key="2">
    <citation type="submission" date="2020-05" db="UniProtKB">
        <authorList>
            <consortium name="EnsemblMetazoa"/>
        </authorList>
    </citation>
    <scope>IDENTIFICATION</scope>
    <source>
        <strain evidence="2">wikel</strain>
    </source>
</reference>
<name>B7PHF3_IXOSC</name>
<dbReference type="InParanoid" id="B7PHF3"/>
<keyword evidence="3" id="KW-1185">Reference proteome</keyword>
<dbReference type="HOGENOM" id="CLU_2199820_0_0_1"/>
<proteinExistence type="predicted"/>
<dbReference type="VEuPathDB" id="VectorBase:ISCI004454"/>